<dbReference type="Pfam" id="PF02195">
    <property type="entry name" value="ParB_N"/>
    <property type="match status" value="1"/>
</dbReference>
<gene>
    <name evidence="7" type="ORF">ENJ46_00010</name>
</gene>
<dbReference type="FunFam" id="1.10.10.2830:FF:000001">
    <property type="entry name" value="Chromosome partitioning protein ParB"/>
    <property type="match status" value="1"/>
</dbReference>
<reference evidence="7" key="1">
    <citation type="journal article" date="2020" name="mSystems">
        <title>Genome- and Community-Level Interaction Insights into Carbon Utilization and Element Cycling Functions of Hydrothermarchaeota in Hydrothermal Sediment.</title>
        <authorList>
            <person name="Zhou Z."/>
            <person name="Liu Y."/>
            <person name="Xu W."/>
            <person name="Pan J."/>
            <person name="Luo Z.H."/>
            <person name="Li M."/>
        </authorList>
    </citation>
    <scope>NUCLEOTIDE SEQUENCE [LARGE SCALE GENOMIC DNA]</scope>
    <source>
        <strain evidence="7">HyVt-489</strain>
    </source>
</reference>
<sequence>MSTSKKPTQKPIKKSAKKPVKKQPKKQVLGRGLSALMADVALSHDETSVSVPKEATDKKPVLENRPTTSQSRNKNIDTLPIDRIERNPDQPRRAFDKTKLEELTNSIADKGVLQPILVRPLLEKPDDKGQIRYQIVAGERRWLAAQQAGLEHMPALIRELSDREVLEIGVVENVQRADLNPVEEAMAYQALKDQFGRRQEDIARAVGKSRPYIANMLRLLSLPELSRTYLREGRINAGHARAILAAPDPQALAELIVTRRMSVREAEFEVRRQNKTARPVTEKDRRRDADTRYIEQQLTDHLGLKISLKHKNPGGILSIKYRSLDDLEDLITKLKKA</sequence>
<name>A0A7C3GK11_9PROT</name>
<dbReference type="Proteomes" id="UP000886042">
    <property type="component" value="Unassembled WGS sequence"/>
</dbReference>
<proteinExistence type="inferred from homology"/>
<comment type="function">
    <text evidence="4">Involved in chromosome partition. Localize to both poles of the predivisional cell following completion of DNA replication. Binds to the DNA origin of replication.</text>
</comment>
<protein>
    <submittedName>
        <fullName evidence="7">ParB/RepB/Spo0J family partition protein</fullName>
    </submittedName>
</protein>
<feature type="domain" description="ParB-like N-terminal" evidence="6">
    <location>
        <begin position="77"/>
        <end position="174"/>
    </location>
</feature>
<dbReference type="Pfam" id="PF23552">
    <property type="entry name" value="ParB_C"/>
    <property type="match status" value="1"/>
</dbReference>
<evidence type="ECO:0000256" key="4">
    <source>
        <dbReference type="ARBA" id="ARBA00025472"/>
    </source>
</evidence>
<keyword evidence="3" id="KW-0238">DNA-binding</keyword>
<dbReference type="InterPro" id="IPR036086">
    <property type="entry name" value="ParB/Sulfiredoxin_sf"/>
</dbReference>
<dbReference type="AlphaFoldDB" id="A0A7C3GK11"/>
<dbReference type="SMART" id="SM00470">
    <property type="entry name" value="ParB"/>
    <property type="match status" value="1"/>
</dbReference>
<dbReference type="FunFam" id="3.90.1530.30:FF:000001">
    <property type="entry name" value="Chromosome partitioning protein ParB"/>
    <property type="match status" value="1"/>
</dbReference>
<comment type="similarity">
    <text evidence="1">Belongs to the ParB family.</text>
</comment>
<feature type="region of interest" description="Disordered" evidence="5">
    <location>
        <begin position="1"/>
        <end position="79"/>
    </location>
</feature>
<dbReference type="NCBIfam" id="TIGR00180">
    <property type="entry name" value="parB_part"/>
    <property type="match status" value="1"/>
</dbReference>
<evidence type="ECO:0000313" key="8">
    <source>
        <dbReference type="Proteomes" id="UP000886042"/>
    </source>
</evidence>
<dbReference type="InterPro" id="IPR057240">
    <property type="entry name" value="ParB_dimer_C"/>
</dbReference>
<dbReference type="InterPro" id="IPR003115">
    <property type="entry name" value="ParB_N"/>
</dbReference>
<dbReference type="SUPFAM" id="SSF109709">
    <property type="entry name" value="KorB DNA-binding domain-like"/>
    <property type="match status" value="1"/>
</dbReference>
<accession>A0A7C3GK11</accession>
<dbReference type="InterPro" id="IPR041468">
    <property type="entry name" value="HTH_ParB/Spo0J"/>
</dbReference>
<dbReference type="CDD" id="cd16393">
    <property type="entry name" value="SPO0J_N"/>
    <property type="match status" value="1"/>
</dbReference>
<dbReference type="InterPro" id="IPR004437">
    <property type="entry name" value="ParB/RepB/Spo0J"/>
</dbReference>
<feature type="compositionally biased region" description="Basic residues" evidence="5">
    <location>
        <begin position="7"/>
        <end position="25"/>
    </location>
</feature>
<dbReference type="PANTHER" id="PTHR33375:SF1">
    <property type="entry name" value="CHROMOSOME-PARTITIONING PROTEIN PARB-RELATED"/>
    <property type="match status" value="1"/>
</dbReference>
<evidence type="ECO:0000256" key="3">
    <source>
        <dbReference type="ARBA" id="ARBA00023125"/>
    </source>
</evidence>
<dbReference type="EMBL" id="DRMN01000001">
    <property type="protein sequence ID" value="HFB54277.1"/>
    <property type="molecule type" value="Genomic_DNA"/>
</dbReference>
<dbReference type="GO" id="GO:0003677">
    <property type="term" value="F:DNA binding"/>
    <property type="evidence" value="ECO:0007669"/>
    <property type="project" value="UniProtKB-KW"/>
</dbReference>
<organism evidence="7 8">
    <name type="scientific">Hellea balneolensis</name>
    <dbReference type="NCBI Taxonomy" id="287478"/>
    <lineage>
        <taxon>Bacteria</taxon>
        <taxon>Pseudomonadati</taxon>
        <taxon>Pseudomonadota</taxon>
        <taxon>Alphaproteobacteria</taxon>
        <taxon>Maricaulales</taxon>
        <taxon>Robiginitomaculaceae</taxon>
        <taxon>Hellea</taxon>
    </lineage>
</organism>
<evidence type="ECO:0000256" key="5">
    <source>
        <dbReference type="SAM" id="MobiDB-lite"/>
    </source>
</evidence>
<comment type="caution">
    <text evidence="7">The sequence shown here is derived from an EMBL/GenBank/DDBJ whole genome shotgun (WGS) entry which is preliminary data.</text>
</comment>
<dbReference type="GO" id="GO:0007059">
    <property type="term" value="P:chromosome segregation"/>
    <property type="evidence" value="ECO:0007669"/>
    <property type="project" value="UniProtKB-KW"/>
</dbReference>
<dbReference type="Pfam" id="PF17762">
    <property type="entry name" value="HTH_ParB"/>
    <property type="match status" value="1"/>
</dbReference>
<dbReference type="PANTHER" id="PTHR33375">
    <property type="entry name" value="CHROMOSOME-PARTITIONING PROTEIN PARB-RELATED"/>
    <property type="match status" value="1"/>
</dbReference>
<dbReference type="InterPro" id="IPR050336">
    <property type="entry name" value="Chromosome_partition/occlusion"/>
</dbReference>
<evidence type="ECO:0000259" key="6">
    <source>
        <dbReference type="SMART" id="SM00470"/>
    </source>
</evidence>
<dbReference type="Gene3D" id="1.10.10.2830">
    <property type="match status" value="1"/>
</dbReference>
<evidence type="ECO:0000256" key="1">
    <source>
        <dbReference type="ARBA" id="ARBA00006295"/>
    </source>
</evidence>
<keyword evidence="2" id="KW-0159">Chromosome partition</keyword>
<evidence type="ECO:0000313" key="7">
    <source>
        <dbReference type="EMBL" id="HFB54277.1"/>
    </source>
</evidence>
<evidence type="ECO:0000256" key="2">
    <source>
        <dbReference type="ARBA" id="ARBA00022829"/>
    </source>
</evidence>
<dbReference type="SUPFAM" id="SSF110849">
    <property type="entry name" value="ParB/Sulfiredoxin"/>
    <property type="match status" value="1"/>
</dbReference>
<dbReference type="GO" id="GO:0005694">
    <property type="term" value="C:chromosome"/>
    <property type="evidence" value="ECO:0007669"/>
    <property type="project" value="TreeGrafter"/>
</dbReference>
<dbReference type="Gene3D" id="3.90.1530.30">
    <property type="match status" value="1"/>
</dbReference>